<sequence length="302" mass="35174">MGGFVPSLAHLILRPDFIFVLVIRDNLIPSVKCYDCLIHSFSVYLMLLQMNSYANDSVKLENIPIRYSYVRQLQQFEPILNQHFVFGHLYSTPLFPPDTNHRGFPVTVKLPGTKDLPSCHALMDGIRARYQDTSINLCHRFGFSSRIRWDDEVQAFVKYCRPYVRFQTSLRVWFTPFDSSVWIGMFLVFLVISNSTRNPGKNKPSSFYKYVTTWLSASYYLLSVATGTHPELFAGSCHIRCAHAADLWGVRGLHYYKYYRTCETIPLRESKLIRIFYGTEKIWNNGTEDFILPNHPEYEICL</sequence>
<organism evidence="1 2">
    <name type="scientific">Folsomia candida</name>
    <name type="common">Springtail</name>
    <dbReference type="NCBI Taxonomy" id="158441"/>
    <lineage>
        <taxon>Eukaryota</taxon>
        <taxon>Metazoa</taxon>
        <taxon>Ecdysozoa</taxon>
        <taxon>Arthropoda</taxon>
        <taxon>Hexapoda</taxon>
        <taxon>Collembola</taxon>
        <taxon>Entomobryomorpha</taxon>
        <taxon>Isotomoidea</taxon>
        <taxon>Isotomidae</taxon>
        <taxon>Proisotominae</taxon>
        <taxon>Folsomia</taxon>
    </lineage>
</organism>
<dbReference type="Proteomes" id="UP000198287">
    <property type="component" value="Unassembled WGS sequence"/>
</dbReference>
<gene>
    <name evidence="1" type="ORF">Fcan01_11736</name>
</gene>
<evidence type="ECO:0000313" key="1">
    <source>
        <dbReference type="EMBL" id="OXA54761.1"/>
    </source>
</evidence>
<reference evidence="1 2" key="1">
    <citation type="submission" date="2015-12" db="EMBL/GenBank/DDBJ databases">
        <title>The genome of Folsomia candida.</title>
        <authorList>
            <person name="Faddeeva A."/>
            <person name="Derks M.F."/>
            <person name="Anvar Y."/>
            <person name="Smit S."/>
            <person name="Van Straalen N."/>
            <person name="Roelofs D."/>
        </authorList>
    </citation>
    <scope>NUCLEOTIDE SEQUENCE [LARGE SCALE GENOMIC DNA]</scope>
    <source>
        <strain evidence="1 2">VU population</strain>
        <tissue evidence="1">Whole body</tissue>
    </source>
</reference>
<comment type="caution">
    <text evidence="1">The sequence shown here is derived from an EMBL/GenBank/DDBJ whole genome shotgun (WGS) entry which is preliminary data.</text>
</comment>
<accession>A0A226ED98</accession>
<protein>
    <submittedName>
        <fullName evidence="1">Uncharacterized protein</fullName>
    </submittedName>
</protein>
<proteinExistence type="predicted"/>
<dbReference type="AlphaFoldDB" id="A0A226ED98"/>
<evidence type="ECO:0000313" key="2">
    <source>
        <dbReference type="Proteomes" id="UP000198287"/>
    </source>
</evidence>
<dbReference type="EMBL" id="LNIX01000005">
    <property type="protein sequence ID" value="OXA54761.1"/>
    <property type="molecule type" value="Genomic_DNA"/>
</dbReference>
<keyword evidence="2" id="KW-1185">Reference proteome</keyword>
<name>A0A226ED98_FOLCA</name>